<feature type="domain" description="Tyr recombinase" evidence="4">
    <location>
        <begin position="135"/>
        <end position="322"/>
    </location>
</feature>
<dbReference type="InterPro" id="IPR011010">
    <property type="entry name" value="DNA_brk_join_enz"/>
</dbReference>
<dbReference type="InterPro" id="IPR013762">
    <property type="entry name" value="Integrase-like_cat_sf"/>
</dbReference>
<dbReference type="Proteomes" id="UP000451471">
    <property type="component" value="Unassembled WGS sequence"/>
</dbReference>
<evidence type="ECO:0000256" key="2">
    <source>
        <dbReference type="ARBA" id="ARBA00023172"/>
    </source>
</evidence>
<evidence type="ECO:0000313" key="7">
    <source>
        <dbReference type="Proteomes" id="UP000451471"/>
    </source>
</evidence>
<evidence type="ECO:0000256" key="1">
    <source>
        <dbReference type="ARBA" id="ARBA00023125"/>
    </source>
</evidence>
<dbReference type="RefSeq" id="WP_158204377.1">
    <property type="nucleotide sequence ID" value="NZ_WSZK01000015.1"/>
</dbReference>
<protein>
    <submittedName>
        <fullName evidence="6">Tyrosine-type recombinase/integrase</fullName>
    </submittedName>
</protein>
<dbReference type="InterPro" id="IPR050090">
    <property type="entry name" value="Tyrosine_recombinase_XerCD"/>
</dbReference>
<keyword evidence="2" id="KW-0233">DNA recombination</keyword>
<reference evidence="6 7" key="1">
    <citation type="submission" date="2019-12" db="EMBL/GenBank/DDBJ databases">
        <title>Halocatena pleomorpha gen. nov. sp. nov., an extremely halophilic archaeon of family Halobacteriaceae isolated from saltpan soil.</title>
        <authorList>
            <person name="Pal Y."/>
            <person name="Verma A."/>
            <person name="Krishnamurthi S."/>
            <person name="Kumar P."/>
        </authorList>
    </citation>
    <scope>NUCLEOTIDE SEQUENCE [LARGE SCALE GENOMIC DNA]</scope>
    <source>
        <strain evidence="6 7">JCM 16495</strain>
    </source>
</reference>
<dbReference type="Gene3D" id="1.10.150.130">
    <property type="match status" value="1"/>
</dbReference>
<evidence type="ECO:0000259" key="5">
    <source>
        <dbReference type="PROSITE" id="PS51900"/>
    </source>
</evidence>
<accession>A0A6B0GPZ4</accession>
<dbReference type="InterPro" id="IPR010998">
    <property type="entry name" value="Integrase_recombinase_N"/>
</dbReference>
<feature type="domain" description="Core-binding (CB)" evidence="5">
    <location>
        <begin position="5"/>
        <end position="115"/>
    </location>
</feature>
<dbReference type="InterPro" id="IPR044068">
    <property type="entry name" value="CB"/>
</dbReference>
<name>A0A6B0GPZ4_9EURY</name>
<dbReference type="InterPro" id="IPR002104">
    <property type="entry name" value="Integrase_catalytic"/>
</dbReference>
<sequence>MSDTDEYRTHSEEYLERQKVKVKEELRPEHSGRVLDFLYDRREDLAPSTARNYARELRYLVAHGYENELLADDPEEWHSEDWEDAIRRVARERDLSDGTKRNTCYAARAFADWSNKSPADKSEISAPKIEHSKIDEEWVLKPEEVTELIEATHTERDAALIAVMYEAALRRTAAVQLDIRDYRTERFARIRLPHKTGVKTGEGRERPLSWSKGYLDRWLNNHPTPDEPEAPLFCSIRAGRDEGERLSSHAIYTMIKRTASRSDIDSARIHPHALRHARATEMRKMDWLDKRDIETVMGWTDDTPMHGRYTHTTATEDAEVTAKRMGVQIDDTEEETMKECPRCGAILPPGGRYCASCTLRVTEEPPEWWEYFSRIADENDPVIQQYNRRKGSAPPYARLPKSEFEHVKKAFMRATLLMDSEQGLDTDLSDSEVEDIFSTFLVGDEAMAENYLENESEYRLTENIEDYTLEELEELAEEHAEGD</sequence>
<evidence type="ECO:0000256" key="3">
    <source>
        <dbReference type="PROSITE-ProRule" id="PRU01248"/>
    </source>
</evidence>
<comment type="caution">
    <text evidence="6">The sequence shown here is derived from an EMBL/GenBank/DDBJ whole genome shotgun (WGS) entry which is preliminary data.</text>
</comment>
<dbReference type="GO" id="GO:0015074">
    <property type="term" value="P:DNA integration"/>
    <property type="evidence" value="ECO:0007669"/>
    <property type="project" value="InterPro"/>
</dbReference>
<dbReference type="CDD" id="cd00397">
    <property type="entry name" value="DNA_BRE_C"/>
    <property type="match status" value="1"/>
</dbReference>
<dbReference type="EMBL" id="WSZK01000015">
    <property type="protein sequence ID" value="MWG34733.1"/>
    <property type="molecule type" value="Genomic_DNA"/>
</dbReference>
<dbReference type="OrthoDB" id="144892at2157"/>
<organism evidence="6 7">
    <name type="scientific">Halomarina oriensis</name>
    <dbReference type="NCBI Taxonomy" id="671145"/>
    <lineage>
        <taxon>Archaea</taxon>
        <taxon>Methanobacteriati</taxon>
        <taxon>Methanobacteriota</taxon>
        <taxon>Stenosarchaea group</taxon>
        <taxon>Halobacteria</taxon>
        <taxon>Halobacteriales</taxon>
        <taxon>Natronomonadaceae</taxon>
        <taxon>Halomarina</taxon>
    </lineage>
</organism>
<dbReference type="Gene3D" id="1.10.443.10">
    <property type="entry name" value="Intergrase catalytic core"/>
    <property type="match status" value="1"/>
</dbReference>
<keyword evidence="1 3" id="KW-0238">DNA-binding</keyword>
<dbReference type="PANTHER" id="PTHR30349">
    <property type="entry name" value="PHAGE INTEGRASE-RELATED"/>
    <property type="match status" value="1"/>
</dbReference>
<evidence type="ECO:0000259" key="4">
    <source>
        <dbReference type="PROSITE" id="PS51898"/>
    </source>
</evidence>
<evidence type="ECO:0000313" key="6">
    <source>
        <dbReference type="EMBL" id="MWG34733.1"/>
    </source>
</evidence>
<dbReference type="AlphaFoldDB" id="A0A6B0GPZ4"/>
<dbReference type="GO" id="GO:0003677">
    <property type="term" value="F:DNA binding"/>
    <property type="evidence" value="ECO:0007669"/>
    <property type="project" value="UniProtKB-UniRule"/>
</dbReference>
<dbReference type="Pfam" id="PF00589">
    <property type="entry name" value="Phage_integrase"/>
    <property type="match status" value="1"/>
</dbReference>
<dbReference type="PROSITE" id="PS51900">
    <property type="entry name" value="CB"/>
    <property type="match status" value="1"/>
</dbReference>
<keyword evidence="7" id="KW-1185">Reference proteome</keyword>
<dbReference type="GO" id="GO:0006310">
    <property type="term" value="P:DNA recombination"/>
    <property type="evidence" value="ECO:0007669"/>
    <property type="project" value="UniProtKB-KW"/>
</dbReference>
<proteinExistence type="predicted"/>
<dbReference type="PANTHER" id="PTHR30349:SF87">
    <property type="entry name" value="TRANSPOSASE A"/>
    <property type="match status" value="1"/>
</dbReference>
<dbReference type="SUPFAM" id="SSF56349">
    <property type="entry name" value="DNA breaking-rejoining enzymes"/>
    <property type="match status" value="1"/>
</dbReference>
<dbReference type="PROSITE" id="PS51898">
    <property type="entry name" value="TYR_RECOMBINASE"/>
    <property type="match status" value="1"/>
</dbReference>
<gene>
    <name evidence="6" type="ORF">GQS65_09565</name>
</gene>